<dbReference type="InterPro" id="IPR003959">
    <property type="entry name" value="ATPase_AAA_core"/>
</dbReference>
<dbReference type="EMBL" id="AGNL01026885">
    <property type="protein sequence ID" value="EJK57846.1"/>
    <property type="molecule type" value="Genomic_DNA"/>
</dbReference>
<dbReference type="Pfam" id="PF07724">
    <property type="entry name" value="AAA_2"/>
    <property type="match status" value="1"/>
</dbReference>
<feature type="domain" description="MYND-type" evidence="7">
    <location>
        <begin position="347"/>
        <end position="388"/>
    </location>
</feature>
<evidence type="ECO:0000256" key="6">
    <source>
        <dbReference type="PROSITE-ProRule" id="PRU00134"/>
    </source>
</evidence>
<keyword evidence="3 6" id="KW-0863">Zinc-finger</keyword>
<proteinExistence type="predicted"/>
<keyword evidence="1" id="KW-0479">Metal-binding</keyword>
<dbReference type="GO" id="GO:0005737">
    <property type="term" value="C:cytoplasm"/>
    <property type="evidence" value="ECO:0007669"/>
    <property type="project" value="TreeGrafter"/>
</dbReference>
<evidence type="ECO:0000313" key="9">
    <source>
        <dbReference type="Proteomes" id="UP000266841"/>
    </source>
</evidence>
<dbReference type="InterPro" id="IPR011990">
    <property type="entry name" value="TPR-like_helical_dom_sf"/>
</dbReference>
<sequence length="636" mass="70703">MEKASRLIFFFNAHPDVFNIMLQMLDDGQVTDSKGTKVDFKNCIIIFTSNIGSQDIIDLGGADGDQELMKERVTNAMRENVSFYMSNSKPPFHSNRLTYPPSLQFRPEFLNRIDEQVIFNSLNRDSLRGIVVLEAKRLEARLAEKSMRMIISDDALDFLADIGFDPVYGARPLKRTIQKELENNIAIGILNGEYTDGDTIVVGLNEIGRIGVRKAESWEVSDVVVDSSSDNASLESNVQGAMTGQVPVPPPGGADTIYSKLWFNPSLVPTFQGVRQIATNDSINKVSYDSLDEKQCIAVRRGEETGEQQRRRCFVIATRRSRSRSDGEPSTTAMSCIAVDDGSAGVCANCGKHGSDTVKLKDCAACRLVKYCGVDCQRAHRKQHKKACKQRASELKDEKLYSQGHERPERDFCPICTLPIPLPMGEHSMINVCCMQRICNGCNWAAQKRGMYDCAFCRAPISKNDADTLAMIQARVAKKDPEAIENLGQKYFFGELGLEKDMRKAVELFTKAAELGSIQALFGLGDSYDVGNGVEQDKAKAYAFYEKAAMQGHVQGRHNLGHIEAEKGNPDRAVRHWLISANMGEKASVENIKRAFTRGLATKAQYAEALKGYQDAVEEMKSHDRNEAKRLGYFGC</sequence>
<dbReference type="PANTHER" id="PTHR11638:SF18">
    <property type="entry name" value="HEAT SHOCK PROTEIN 104"/>
    <property type="match status" value="1"/>
</dbReference>
<dbReference type="AlphaFoldDB" id="K0SA74"/>
<dbReference type="Pfam" id="PF08238">
    <property type="entry name" value="Sel1"/>
    <property type="match status" value="3"/>
</dbReference>
<dbReference type="Proteomes" id="UP000266841">
    <property type="component" value="Unassembled WGS sequence"/>
</dbReference>
<dbReference type="Pfam" id="PF10431">
    <property type="entry name" value="ClpB_D2-small"/>
    <property type="match status" value="1"/>
</dbReference>
<dbReference type="PANTHER" id="PTHR11638">
    <property type="entry name" value="ATP-DEPENDENT CLP PROTEASE"/>
    <property type="match status" value="1"/>
</dbReference>
<evidence type="ECO:0000256" key="1">
    <source>
        <dbReference type="ARBA" id="ARBA00022723"/>
    </source>
</evidence>
<dbReference type="OrthoDB" id="47330at2759"/>
<dbReference type="PROSITE" id="PS01360">
    <property type="entry name" value="ZF_MYND_1"/>
    <property type="match status" value="1"/>
</dbReference>
<dbReference type="GO" id="GO:0005524">
    <property type="term" value="F:ATP binding"/>
    <property type="evidence" value="ECO:0007669"/>
    <property type="project" value="UniProtKB-KW"/>
</dbReference>
<dbReference type="InterPro" id="IPR001270">
    <property type="entry name" value="ClpA/B"/>
</dbReference>
<dbReference type="SUPFAM" id="SSF52540">
    <property type="entry name" value="P-loop containing nucleoside triphosphate hydrolases"/>
    <property type="match status" value="1"/>
</dbReference>
<protein>
    <recommendedName>
        <fullName evidence="7">MYND-type domain-containing protein</fullName>
    </recommendedName>
</protein>
<evidence type="ECO:0000256" key="4">
    <source>
        <dbReference type="ARBA" id="ARBA00022833"/>
    </source>
</evidence>
<dbReference type="SMART" id="SM00671">
    <property type="entry name" value="SEL1"/>
    <property type="match status" value="3"/>
</dbReference>
<dbReference type="SMART" id="SM01086">
    <property type="entry name" value="ClpB_D2-small"/>
    <property type="match status" value="1"/>
</dbReference>
<accession>K0SA74</accession>
<comment type="caution">
    <text evidence="8">The sequence shown here is derived from an EMBL/GenBank/DDBJ whole genome shotgun (WGS) entry which is preliminary data.</text>
</comment>
<dbReference type="eggNOG" id="KOG1051">
    <property type="taxonomic scope" value="Eukaryota"/>
</dbReference>
<evidence type="ECO:0000259" key="7">
    <source>
        <dbReference type="PROSITE" id="PS50865"/>
    </source>
</evidence>
<gene>
    <name evidence="8" type="ORF">THAOC_22072</name>
</gene>
<dbReference type="PROSITE" id="PS50865">
    <property type="entry name" value="ZF_MYND_2"/>
    <property type="match status" value="1"/>
</dbReference>
<dbReference type="Pfam" id="PF01753">
    <property type="entry name" value="zf-MYND"/>
    <property type="match status" value="1"/>
</dbReference>
<evidence type="ECO:0000256" key="2">
    <source>
        <dbReference type="ARBA" id="ARBA00022741"/>
    </source>
</evidence>
<dbReference type="SUPFAM" id="SSF144232">
    <property type="entry name" value="HIT/MYND zinc finger-like"/>
    <property type="match status" value="1"/>
</dbReference>
<keyword evidence="5" id="KW-0067">ATP-binding</keyword>
<dbReference type="Gene3D" id="1.25.40.10">
    <property type="entry name" value="Tetratricopeptide repeat domain"/>
    <property type="match status" value="1"/>
</dbReference>
<dbReference type="InterPro" id="IPR050130">
    <property type="entry name" value="ClpA_ClpB"/>
</dbReference>
<dbReference type="Gene3D" id="3.40.50.300">
    <property type="entry name" value="P-loop containing nucleotide triphosphate hydrolases"/>
    <property type="match status" value="1"/>
</dbReference>
<dbReference type="GO" id="GO:0008270">
    <property type="term" value="F:zinc ion binding"/>
    <property type="evidence" value="ECO:0007669"/>
    <property type="project" value="UniProtKB-KW"/>
</dbReference>
<dbReference type="InterPro" id="IPR027417">
    <property type="entry name" value="P-loop_NTPase"/>
</dbReference>
<keyword evidence="9" id="KW-1185">Reference proteome</keyword>
<evidence type="ECO:0000256" key="3">
    <source>
        <dbReference type="ARBA" id="ARBA00022771"/>
    </source>
</evidence>
<dbReference type="Gene3D" id="1.10.8.60">
    <property type="match status" value="1"/>
</dbReference>
<dbReference type="InterPro" id="IPR006597">
    <property type="entry name" value="Sel1-like"/>
</dbReference>
<dbReference type="PRINTS" id="PR00300">
    <property type="entry name" value="CLPPROTEASEA"/>
</dbReference>
<evidence type="ECO:0000256" key="5">
    <source>
        <dbReference type="ARBA" id="ARBA00022840"/>
    </source>
</evidence>
<keyword evidence="4" id="KW-0862">Zinc</keyword>
<keyword evidence="2" id="KW-0547">Nucleotide-binding</keyword>
<evidence type="ECO:0000313" key="8">
    <source>
        <dbReference type="EMBL" id="EJK57846.1"/>
    </source>
</evidence>
<name>K0SA74_THAOC</name>
<dbReference type="InterPro" id="IPR019489">
    <property type="entry name" value="Clp_ATPase_C"/>
</dbReference>
<reference evidence="8 9" key="1">
    <citation type="journal article" date="2012" name="Genome Biol.">
        <title>Genome and low-iron response of an oceanic diatom adapted to chronic iron limitation.</title>
        <authorList>
            <person name="Lommer M."/>
            <person name="Specht M."/>
            <person name="Roy A.S."/>
            <person name="Kraemer L."/>
            <person name="Andreson R."/>
            <person name="Gutowska M.A."/>
            <person name="Wolf J."/>
            <person name="Bergner S.V."/>
            <person name="Schilhabel M.B."/>
            <person name="Klostermeier U.C."/>
            <person name="Beiko R.G."/>
            <person name="Rosenstiel P."/>
            <person name="Hippler M."/>
            <person name="Laroche J."/>
        </authorList>
    </citation>
    <scope>NUCLEOTIDE SEQUENCE [LARGE SCALE GENOMIC DNA]</scope>
    <source>
        <strain evidence="8 9">CCMP1005</strain>
    </source>
</reference>
<dbReference type="SUPFAM" id="SSF81901">
    <property type="entry name" value="HCP-like"/>
    <property type="match status" value="1"/>
</dbReference>
<dbReference type="InterPro" id="IPR002893">
    <property type="entry name" value="Znf_MYND"/>
</dbReference>
<dbReference type="GO" id="GO:0034605">
    <property type="term" value="P:cellular response to heat"/>
    <property type="evidence" value="ECO:0007669"/>
    <property type="project" value="TreeGrafter"/>
</dbReference>
<dbReference type="Gene3D" id="6.10.140.2220">
    <property type="match status" value="1"/>
</dbReference>
<dbReference type="eggNOG" id="KOG1550">
    <property type="taxonomic scope" value="Eukaryota"/>
</dbReference>
<organism evidence="8 9">
    <name type="scientific">Thalassiosira oceanica</name>
    <name type="common">Marine diatom</name>
    <dbReference type="NCBI Taxonomy" id="159749"/>
    <lineage>
        <taxon>Eukaryota</taxon>
        <taxon>Sar</taxon>
        <taxon>Stramenopiles</taxon>
        <taxon>Ochrophyta</taxon>
        <taxon>Bacillariophyta</taxon>
        <taxon>Coscinodiscophyceae</taxon>
        <taxon>Thalassiosirophycidae</taxon>
        <taxon>Thalassiosirales</taxon>
        <taxon>Thalassiosiraceae</taxon>
        <taxon>Thalassiosira</taxon>
    </lineage>
</organism>
<dbReference type="GO" id="GO:0016887">
    <property type="term" value="F:ATP hydrolysis activity"/>
    <property type="evidence" value="ECO:0007669"/>
    <property type="project" value="InterPro"/>
</dbReference>